<comment type="catalytic activity">
    <reaction evidence="7">
        <text>a quinone + NADH + H(+) = a quinol + NAD(+)</text>
        <dbReference type="Rhea" id="RHEA:46160"/>
        <dbReference type="ChEBI" id="CHEBI:15378"/>
        <dbReference type="ChEBI" id="CHEBI:24646"/>
        <dbReference type="ChEBI" id="CHEBI:57540"/>
        <dbReference type="ChEBI" id="CHEBI:57945"/>
        <dbReference type="ChEBI" id="CHEBI:132124"/>
        <dbReference type="EC" id="1.6.5.9"/>
    </reaction>
</comment>
<dbReference type="InterPro" id="IPR023753">
    <property type="entry name" value="FAD/NAD-binding_dom"/>
</dbReference>
<evidence type="ECO:0000256" key="1">
    <source>
        <dbReference type="ARBA" id="ARBA00005272"/>
    </source>
</evidence>
<keyword evidence="5" id="KW-0560">Oxidoreductase</keyword>
<dbReference type="Proteomes" id="UP001522662">
    <property type="component" value="Unassembled WGS sequence"/>
</dbReference>
<geneLocation type="plasmid" evidence="9">
    <name>unnamed</name>
</geneLocation>
<evidence type="ECO:0000256" key="6">
    <source>
        <dbReference type="ARBA" id="ARBA00023027"/>
    </source>
</evidence>
<dbReference type="InterPro" id="IPR045024">
    <property type="entry name" value="NDH-2"/>
</dbReference>
<dbReference type="Gene3D" id="3.50.50.100">
    <property type="match status" value="1"/>
</dbReference>
<dbReference type="InterPro" id="IPR036188">
    <property type="entry name" value="FAD/NAD-bd_sf"/>
</dbReference>
<keyword evidence="6" id="KW-0520">NAD</keyword>
<evidence type="ECO:0000256" key="7">
    <source>
        <dbReference type="ARBA" id="ARBA00047599"/>
    </source>
</evidence>
<organism evidence="9 10">
    <name type="scientific">Peteryoungia algae</name>
    <dbReference type="NCBI Taxonomy" id="2919917"/>
    <lineage>
        <taxon>Bacteria</taxon>
        <taxon>Pseudomonadati</taxon>
        <taxon>Pseudomonadota</taxon>
        <taxon>Alphaproteobacteria</taxon>
        <taxon>Hyphomicrobiales</taxon>
        <taxon>Rhizobiaceae</taxon>
        <taxon>Peteryoungia</taxon>
    </lineage>
</organism>
<dbReference type="EC" id="1.6.5.9" evidence="2"/>
<evidence type="ECO:0000259" key="8">
    <source>
        <dbReference type="Pfam" id="PF07992"/>
    </source>
</evidence>
<gene>
    <name evidence="9" type="ORF">MKJ03_00475</name>
</gene>
<evidence type="ECO:0000256" key="5">
    <source>
        <dbReference type="ARBA" id="ARBA00023002"/>
    </source>
</evidence>
<sequence length="439" mass="47463">MKSETESATKRPHVVIVGAGFGGLACAQALGNTEIDVTVIDRRNHNLFQPLLYQVATAALSPADISEPIRRTLGRYENIHVVMAEVVSVDAPARTVILKDGGSILFDRLVLATGSTYNYFGHQDWQQHAPGLKSVHEARDIRHRLLLAFEKAERSTDEAEKRNLLTSVVIGGGPTGVEMAGAISELGRFMIAQDFRRLHPDQLTVLLIEAGPRILSTFPETLSRYASDYLAGIGVDIRLNTPVEDITAEGVQAGGTFLPASCIVWGAGVKASPAAEWLGIEPGAGGRLPVAPDLSVTGTAGIYALGDTALAVGKDRNPLPALAQVAKQQGIFLGRALKANLLFGKPIPTFHFRNRGNTAVIGRNAAIFDFGSWQIKGRLAWLLWALVHVYLLVNFEKRLLVSIQWIWRYSTRQRGARVIDETAVAATVPATEAKDRAAS</sequence>
<evidence type="ECO:0000256" key="3">
    <source>
        <dbReference type="ARBA" id="ARBA00022630"/>
    </source>
</evidence>
<proteinExistence type="inferred from homology"/>
<keyword evidence="4" id="KW-0274">FAD</keyword>
<feature type="domain" description="FAD/NAD(P)-binding" evidence="8">
    <location>
        <begin position="13"/>
        <end position="330"/>
    </location>
</feature>
<accession>A0ABT0CV22</accession>
<evidence type="ECO:0000313" key="9">
    <source>
        <dbReference type="EMBL" id="MCJ8236789.1"/>
    </source>
</evidence>
<evidence type="ECO:0000256" key="2">
    <source>
        <dbReference type="ARBA" id="ARBA00012637"/>
    </source>
</evidence>
<dbReference type="PRINTS" id="PR00411">
    <property type="entry name" value="PNDRDTASEI"/>
</dbReference>
<evidence type="ECO:0000313" key="10">
    <source>
        <dbReference type="Proteomes" id="UP001522662"/>
    </source>
</evidence>
<keyword evidence="3" id="KW-0285">Flavoprotein</keyword>
<keyword evidence="10" id="KW-1185">Reference proteome</keyword>
<protein>
    <recommendedName>
        <fullName evidence="2">NADH:ubiquinone reductase (non-electrogenic)</fullName>
        <ecNumber evidence="2">1.6.5.9</ecNumber>
    </recommendedName>
</protein>
<comment type="similarity">
    <text evidence="1">Belongs to the NADH dehydrogenase family.</text>
</comment>
<name>A0ABT0CV22_9HYPH</name>
<reference evidence="9 10" key="1">
    <citation type="submission" date="2022-03" db="EMBL/GenBank/DDBJ databases">
        <title>Rhizobium SSM4.3 sp. nov., isolated from Sediment (Gouqi Island).</title>
        <authorList>
            <person name="Chen G."/>
        </authorList>
    </citation>
    <scope>NUCLEOTIDE SEQUENCE [LARGE SCALE GENOMIC DNA]</scope>
    <source>
        <strain evidence="9 10">SSM4.3</strain>
        <plasmid evidence="9">unnamed</plasmid>
    </source>
</reference>
<dbReference type="Pfam" id="PF07992">
    <property type="entry name" value="Pyr_redox_2"/>
    <property type="match status" value="1"/>
</dbReference>
<dbReference type="PRINTS" id="PR00368">
    <property type="entry name" value="FADPNR"/>
</dbReference>
<dbReference type="RefSeq" id="WP_245134031.1">
    <property type="nucleotide sequence ID" value="NZ_CP128477.1"/>
</dbReference>
<dbReference type="EMBL" id="JALAYX010000001">
    <property type="protein sequence ID" value="MCJ8236789.1"/>
    <property type="molecule type" value="Genomic_DNA"/>
</dbReference>
<dbReference type="PANTHER" id="PTHR43706">
    <property type="entry name" value="NADH DEHYDROGENASE"/>
    <property type="match status" value="1"/>
</dbReference>
<evidence type="ECO:0000256" key="4">
    <source>
        <dbReference type="ARBA" id="ARBA00022827"/>
    </source>
</evidence>
<dbReference type="PROSITE" id="PS51257">
    <property type="entry name" value="PROKAR_LIPOPROTEIN"/>
    <property type="match status" value="1"/>
</dbReference>
<dbReference type="PANTHER" id="PTHR43706:SF47">
    <property type="entry name" value="EXTERNAL NADH-UBIQUINONE OXIDOREDUCTASE 1, MITOCHONDRIAL-RELATED"/>
    <property type="match status" value="1"/>
</dbReference>
<keyword evidence="9" id="KW-0614">Plasmid</keyword>
<dbReference type="SUPFAM" id="SSF51905">
    <property type="entry name" value="FAD/NAD(P)-binding domain"/>
    <property type="match status" value="1"/>
</dbReference>
<comment type="caution">
    <text evidence="9">The sequence shown here is derived from an EMBL/GenBank/DDBJ whole genome shotgun (WGS) entry which is preliminary data.</text>
</comment>